<evidence type="ECO:0000313" key="3">
    <source>
        <dbReference type="Proteomes" id="UP000298663"/>
    </source>
</evidence>
<sequence>MTNAKPTLTTASRPCTARSWPPAAQRRVASVPVLEDLEEADAETNSTTVTKCSRTATLLALKFIVDSVLPPVELVENVRRPPEMEESLAAETEAPMVCAGTP</sequence>
<dbReference type="Proteomes" id="UP000298663">
    <property type="component" value="Unassembled WGS sequence"/>
</dbReference>
<feature type="region of interest" description="Disordered" evidence="1">
    <location>
        <begin position="80"/>
        <end position="102"/>
    </location>
</feature>
<evidence type="ECO:0000256" key="1">
    <source>
        <dbReference type="SAM" id="MobiDB-lite"/>
    </source>
</evidence>
<reference evidence="2 3" key="1">
    <citation type="journal article" date="2015" name="Genome Biol.">
        <title>Comparative genomics of Steinernema reveals deeply conserved gene regulatory networks.</title>
        <authorList>
            <person name="Dillman A.R."/>
            <person name="Macchietto M."/>
            <person name="Porter C.F."/>
            <person name="Rogers A."/>
            <person name="Williams B."/>
            <person name="Antoshechkin I."/>
            <person name="Lee M.M."/>
            <person name="Goodwin Z."/>
            <person name="Lu X."/>
            <person name="Lewis E.E."/>
            <person name="Goodrich-Blair H."/>
            <person name="Stock S.P."/>
            <person name="Adams B.J."/>
            <person name="Sternberg P.W."/>
            <person name="Mortazavi A."/>
        </authorList>
    </citation>
    <scope>NUCLEOTIDE SEQUENCE [LARGE SCALE GENOMIC DNA]</scope>
    <source>
        <strain evidence="2 3">ALL</strain>
    </source>
</reference>
<name>A0A4U5N112_STECR</name>
<dbReference type="AlphaFoldDB" id="A0A4U5N112"/>
<evidence type="ECO:0000313" key="2">
    <source>
        <dbReference type="EMBL" id="TKR75951.1"/>
    </source>
</evidence>
<protein>
    <submittedName>
        <fullName evidence="2">Uncharacterized protein</fullName>
    </submittedName>
</protein>
<feature type="compositionally biased region" description="Polar residues" evidence="1">
    <location>
        <begin position="1"/>
        <end position="13"/>
    </location>
</feature>
<gene>
    <name evidence="2" type="ORF">L596_017169</name>
</gene>
<feature type="region of interest" description="Disordered" evidence="1">
    <location>
        <begin position="1"/>
        <end position="24"/>
    </location>
</feature>
<accession>A0A4U5N112</accession>
<reference evidence="2 3" key="2">
    <citation type="journal article" date="2019" name="G3 (Bethesda)">
        <title>Hybrid Assembly of the Genome of the Entomopathogenic Nematode Steinernema carpocapsae Identifies the X-Chromosome.</title>
        <authorList>
            <person name="Serra L."/>
            <person name="Macchietto M."/>
            <person name="Macias-Munoz A."/>
            <person name="McGill C.J."/>
            <person name="Rodriguez I.M."/>
            <person name="Rodriguez B."/>
            <person name="Murad R."/>
            <person name="Mortazavi A."/>
        </authorList>
    </citation>
    <scope>NUCLEOTIDE SEQUENCE [LARGE SCALE GENOMIC DNA]</scope>
    <source>
        <strain evidence="2 3">ALL</strain>
    </source>
</reference>
<proteinExistence type="predicted"/>
<organism evidence="2 3">
    <name type="scientific">Steinernema carpocapsae</name>
    <name type="common">Entomopathogenic nematode</name>
    <dbReference type="NCBI Taxonomy" id="34508"/>
    <lineage>
        <taxon>Eukaryota</taxon>
        <taxon>Metazoa</taxon>
        <taxon>Ecdysozoa</taxon>
        <taxon>Nematoda</taxon>
        <taxon>Chromadorea</taxon>
        <taxon>Rhabditida</taxon>
        <taxon>Tylenchina</taxon>
        <taxon>Panagrolaimomorpha</taxon>
        <taxon>Strongyloidoidea</taxon>
        <taxon>Steinernematidae</taxon>
        <taxon>Steinernema</taxon>
    </lineage>
</organism>
<comment type="caution">
    <text evidence="2">The sequence shown here is derived from an EMBL/GenBank/DDBJ whole genome shotgun (WGS) entry which is preliminary data.</text>
</comment>
<keyword evidence="3" id="KW-1185">Reference proteome</keyword>
<dbReference type="EMBL" id="AZBU02000005">
    <property type="protein sequence ID" value="TKR75951.1"/>
    <property type="molecule type" value="Genomic_DNA"/>
</dbReference>